<dbReference type="GO" id="GO:0003677">
    <property type="term" value="F:DNA binding"/>
    <property type="evidence" value="ECO:0007669"/>
    <property type="project" value="UniProtKB-KW"/>
</dbReference>
<evidence type="ECO:0000256" key="4">
    <source>
        <dbReference type="ARBA" id="ARBA00023125"/>
    </source>
</evidence>
<keyword evidence="2" id="KW-0863">Zinc-finger</keyword>
<feature type="domain" description="AtC3H23-like CCCH zinc finger" evidence="5">
    <location>
        <begin position="1"/>
        <end position="31"/>
    </location>
</feature>
<dbReference type="PANTHER" id="PTHR14493:SF86">
    <property type="entry name" value="ZINC FINGER CCCH DOMAIN-CONTAINING PROTEIN 47"/>
    <property type="match status" value="1"/>
</dbReference>
<accession>A0AAV0ZNX7</accession>
<name>A0AAV0ZNX7_VICFA</name>
<dbReference type="Proteomes" id="UP001157006">
    <property type="component" value="Chromosome 2"/>
</dbReference>
<gene>
    <name evidence="6" type="ORF">VFH_II205640</name>
</gene>
<keyword evidence="1" id="KW-0479">Metal-binding</keyword>
<evidence type="ECO:0000313" key="6">
    <source>
        <dbReference type="EMBL" id="CAI8600086.1"/>
    </source>
</evidence>
<evidence type="ECO:0000256" key="2">
    <source>
        <dbReference type="ARBA" id="ARBA00022771"/>
    </source>
</evidence>
<dbReference type="InterPro" id="IPR045234">
    <property type="entry name" value="Unkempt-like"/>
</dbReference>
<dbReference type="Pfam" id="PF25512">
    <property type="entry name" value="zf-CCCH_AtC3H23"/>
    <property type="match status" value="1"/>
</dbReference>
<dbReference type="PANTHER" id="PTHR14493">
    <property type="entry name" value="UNKEMPT FAMILY MEMBER"/>
    <property type="match status" value="1"/>
</dbReference>
<evidence type="ECO:0000256" key="1">
    <source>
        <dbReference type="ARBA" id="ARBA00022723"/>
    </source>
</evidence>
<dbReference type="EMBL" id="OX451737">
    <property type="protein sequence ID" value="CAI8600086.1"/>
    <property type="molecule type" value="Genomic_DNA"/>
</dbReference>
<dbReference type="GO" id="GO:0008270">
    <property type="term" value="F:zinc ion binding"/>
    <property type="evidence" value="ECO:0007669"/>
    <property type="project" value="UniProtKB-KW"/>
</dbReference>
<protein>
    <recommendedName>
        <fullName evidence="5">AtC3H23-like CCCH zinc finger domain-containing protein</fullName>
    </recommendedName>
</protein>
<proteinExistence type="predicted"/>
<dbReference type="Gene3D" id="3.30.1370.210">
    <property type="match status" value="1"/>
</dbReference>
<reference evidence="6 7" key="1">
    <citation type="submission" date="2023-01" db="EMBL/GenBank/DDBJ databases">
        <authorList>
            <person name="Kreplak J."/>
        </authorList>
    </citation>
    <scope>NUCLEOTIDE SEQUENCE [LARGE SCALE GENOMIC DNA]</scope>
</reference>
<organism evidence="6 7">
    <name type="scientific">Vicia faba</name>
    <name type="common">Broad bean</name>
    <name type="synonym">Faba vulgaris</name>
    <dbReference type="NCBI Taxonomy" id="3906"/>
    <lineage>
        <taxon>Eukaryota</taxon>
        <taxon>Viridiplantae</taxon>
        <taxon>Streptophyta</taxon>
        <taxon>Embryophyta</taxon>
        <taxon>Tracheophyta</taxon>
        <taxon>Spermatophyta</taxon>
        <taxon>Magnoliopsida</taxon>
        <taxon>eudicotyledons</taxon>
        <taxon>Gunneridae</taxon>
        <taxon>Pentapetalae</taxon>
        <taxon>rosids</taxon>
        <taxon>fabids</taxon>
        <taxon>Fabales</taxon>
        <taxon>Fabaceae</taxon>
        <taxon>Papilionoideae</taxon>
        <taxon>50 kb inversion clade</taxon>
        <taxon>NPAAA clade</taxon>
        <taxon>Hologalegina</taxon>
        <taxon>IRL clade</taxon>
        <taxon>Fabeae</taxon>
        <taxon>Vicia</taxon>
    </lineage>
</organism>
<evidence type="ECO:0000313" key="7">
    <source>
        <dbReference type="Proteomes" id="UP001157006"/>
    </source>
</evidence>
<evidence type="ECO:0000259" key="5">
    <source>
        <dbReference type="Pfam" id="PF25512"/>
    </source>
</evidence>
<keyword evidence="4" id="KW-0238">DNA-binding</keyword>
<keyword evidence="7" id="KW-1185">Reference proteome</keyword>
<evidence type="ECO:0000256" key="3">
    <source>
        <dbReference type="ARBA" id="ARBA00022833"/>
    </source>
</evidence>
<sequence>MYSFKVKTCSRGYSHDWTHCPFVHPCENARRRDPKKYLYSCVSCPEFRKETCHNKDACEYSHGVFESFLCPLQYSTRLCKDEIRCSRKVCFFAHKHEELRPLYASTGSTMPSKESLPTSNVSTPLMFPLIVASTPNSVTLWQNEISLTPPSFSGEFKIFSIFNMKPKFYGPQYVEGLLAVVATCNDLRELRVFTVDVREEAEGPVSQVGLEAISRGCRKFESKLFFC</sequence>
<dbReference type="AlphaFoldDB" id="A0AAV0ZNX7"/>
<dbReference type="InterPro" id="IPR057444">
    <property type="entry name" value="Znf-CCCH_AtC3H23-like"/>
</dbReference>
<keyword evidence="3" id="KW-0862">Zinc</keyword>